<name>A0A6G8R1W6_9CAUD</name>
<dbReference type="Proteomes" id="UP000501266">
    <property type="component" value="Segment"/>
</dbReference>
<dbReference type="GeneID" id="77928076"/>
<organism evidence="1 2">
    <name type="scientific">Streptomyces phage Wakanda</name>
    <dbReference type="NCBI Taxonomy" id="2713267"/>
    <lineage>
        <taxon>Viruses</taxon>
        <taxon>Duplodnaviria</taxon>
        <taxon>Heunggongvirae</taxon>
        <taxon>Uroviricota</taxon>
        <taxon>Caudoviricetes</taxon>
        <taxon>Stanwilliamsviridae</taxon>
        <taxon>Loccivirinae</taxon>
        <taxon>Wakandavirus</taxon>
        <taxon>Wakandavirus wakanda</taxon>
    </lineage>
</organism>
<keyword evidence="2" id="KW-1185">Reference proteome</keyword>
<sequence>MSGKFMTADETRAVSDILGFLNDNLGSHEIRLESKILDSNGDVLGRIDFAEQGYVFYLSTE</sequence>
<dbReference type="RefSeq" id="YP_010652291.1">
    <property type="nucleotide sequence ID" value="NC_070785.1"/>
</dbReference>
<gene>
    <name evidence="1" type="primary">240</name>
    <name evidence="1" type="ORF">SEA_WAKANDA_240</name>
</gene>
<protein>
    <submittedName>
        <fullName evidence="1">Uncharacterized protein</fullName>
    </submittedName>
</protein>
<evidence type="ECO:0000313" key="1">
    <source>
        <dbReference type="EMBL" id="QIN94200.1"/>
    </source>
</evidence>
<dbReference type="KEGG" id="vg:77928076"/>
<dbReference type="EMBL" id="MT024865">
    <property type="protein sequence ID" value="QIN94200.1"/>
    <property type="molecule type" value="Genomic_DNA"/>
</dbReference>
<accession>A0A6G8R1W6</accession>
<proteinExistence type="predicted"/>
<reference evidence="1 2" key="1">
    <citation type="submission" date="2020-02" db="EMBL/GenBank/DDBJ databases">
        <authorList>
            <person name="Bullock J.N."/>
            <person name="Barnes M.L."/>
            <person name="Kankolongo K.M."/>
            <person name="Dejene B.A."/>
            <person name="Lindsay P.E."/>
            <person name="Bhuiyan S."/>
            <person name="Nayek S."/>
            <person name="Hughes L.E."/>
            <person name="Garlena R.A."/>
            <person name="Russell D.A."/>
            <person name="Pope W.H."/>
            <person name="Jacobs-Sera D."/>
            <person name="Hatfull G.F."/>
        </authorList>
    </citation>
    <scope>NUCLEOTIDE SEQUENCE [LARGE SCALE GENOMIC DNA]</scope>
</reference>
<evidence type="ECO:0000313" key="2">
    <source>
        <dbReference type="Proteomes" id="UP000501266"/>
    </source>
</evidence>